<dbReference type="PANTHER" id="PTHR43304">
    <property type="entry name" value="PHYTOCHROME-LIKE PROTEIN CPH1"/>
    <property type="match status" value="1"/>
</dbReference>
<dbReference type="InterPro" id="IPR003661">
    <property type="entry name" value="HisK_dim/P_dom"/>
</dbReference>
<evidence type="ECO:0000256" key="9">
    <source>
        <dbReference type="ARBA" id="ARBA00023012"/>
    </source>
</evidence>
<dbReference type="EC" id="2.7.13.3" evidence="3"/>
<dbReference type="Gene3D" id="6.10.340.10">
    <property type="match status" value="1"/>
</dbReference>
<evidence type="ECO:0000256" key="8">
    <source>
        <dbReference type="ARBA" id="ARBA00022989"/>
    </source>
</evidence>
<feature type="domain" description="HAMP" evidence="12">
    <location>
        <begin position="278"/>
        <end position="330"/>
    </location>
</feature>
<dbReference type="InterPro" id="IPR004358">
    <property type="entry name" value="Sig_transdc_His_kin-like_C"/>
</dbReference>
<gene>
    <name evidence="13" type="ORF">I7412_34505</name>
</gene>
<dbReference type="Pfam" id="PF05227">
    <property type="entry name" value="CHASE3"/>
    <property type="match status" value="1"/>
</dbReference>
<keyword evidence="14" id="KW-1185">Reference proteome</keyword>
<accession>A0A937RH96</accession>
<keyword evidence="7" id="KW-0418">Kinase</keyword>
<comment type="catalytic activity">
    <reaction evidence="1">
        <text>ATP + protein L-histidine = ADP + protein N-phospho-L-histidine.</text>
        <dbReference type="EC" id="2.7.13.3"/>
    </reaction>
</comment>
<protein>
    <recommendedName>
        <fullName evidence="3">histidine kinase</fullName>
        <ecNumber evidence="3">2.7.13.3</ecNumber>
    </recommendedName>
</protein>
<evidence type="ECO:0000256" key="1">
    <source>
        <dbReference type="ARBA" id="ARBA00000085"/>
    </source>
</evidence>
<keyword evidence="5" id="KW-0808">Transferase</keyword>
<dbReference type="InterPro" id="IPR036097">
    <property type="entry name" value="HisK_dim/P_sf"/>
</dbReference>
<evidence type="ECO:0000256" key="10">
    <source>
        <dbReference type="SAM" id="Phobius"/>
    </source>
</evidence>
<dbReference type="AlphaFoldDB" id="A0A937RH96"/>
<keyword evidence="4" id="KW-0597">Phosphoprotein</keyword>
<dbReference type="GO" id="GO:0000155">
    <property type="term" value="F:phosphorelay sensor kinase activity"/>
    <property type="evidence" value="ECO:0007669"/>
    <property type="project" value="InterPro"/>
</dbReference>
<dbReference type="Pfam" id="PF00672">
    <property type="entry name" value="HAMP"/>
    <property type="match status" value="1"/>
</dbReference>
<evidence type="ECO:0000259" key="11">
    <source>
        <dbReference type="PROSITE" id="PS50109"/>
    </source>
</evidence>
<evidence type="ECO:0000256" key="2">
    <source>
        <dbReference type="ARBA" id="ARBA00004236"/>
    </source>
</evidence>
<feature type="domain" description="Histidine kinase" evidence="11">
    <location>
        <begin position="359"/>
        <end position="573"/>
    </location>
</feature>
<dbReference type="PROSITE" id="PS50109">
    <property type="entry name" value="HIS_KIN"/>
    <property type="match status" value="1"/>
</dbReference>
<keyword evidence="6 10" id="KW-0812">Transmembrane</keyword>
<dbReference type="SMART" id="SM00388">
    <property type="entry name" value="HisKA"/>
    <property type="match status" value="1"/>
</dbReference>
<dbReference type="Gene3D" id="3.30.565.10">
    <property type="entry name" value="Histidine kinase-like ATPase, C-terminal domain"/>
    <property type="match status" value="1"/>
</dbReference>
<dbReference type="PRINTS" id="PR00344">
    <property type="entry name" value="BCTRLSENSOR"/>
</dbReference>
<evidence type="ECO:0000256" key="4">
    <source>
        <dbReference type="ARBA" id="ARBA00022553"/>
    </source>
</evidence>
<dbReference type="PANTHER" id="PTHR43304:SF1">
    <property type="entry name" value="PAC DOMAIN-CONTAINING PROTEIN"/>
    <property type="match status" value="1"/>
</dbReference>
<organism evidence="13 14">
    <name type="scientific">Frankia nepalensis</name>
    <dbReference type="NCBI Taxonomy" id="1836974"/>
    <lineage>
        <taxon>Bacteria</taxon>
        <taxon>Bacillati</taxon>
        <taxon>Actinomycetota</taxon>
        <taxon>Actinomycetes</taxon>
        <taxon>Frankiales</taxon>
        <taxon>Frankiaceae</taxon>
        <taxon>Frankia</taxon>
    </lineage>
</organism>
<reference evidence="13" key="1">
    <citation type="submission" date="2020-12" db="EMBL/GenBank/DDBJ databases">
        <title>Genomic characterization of non-nitrogen-fixing Frankia strains.</title>
        <authorList>
            <person name="Carlos-Shanley C."/>
            <person name="Guerra T."/>
            <person name="Hahn D."/>
        </authorList>
    </citation>
    <scope>NUCLEOTIDE SEQUENCE</scope>
    <source>
        <strain evidence="13">CN6</strain>
    </source>
</reference>
<dbReference type="SMART" id="SM00387">
    <property type="entry name" value="HATPase_c"/>
    <property type="match status" value="1"/>
</dbReference>
<dbReference type="CDD" id="cd16921">
    <property type="entry name" value="HATPase_FilI-like"/>
    <property type="match status" value="1"/>
</dbReference>
<dbReference type="Proteomes" id="UP000604475">
    <property type="component" value="Unassembled WGS sequence"/>
</dbReference>
<evidence type="ECO:0000256" key="3">
    <source>
        <dbReference type="ARBA" id="ARBA00012438"/>
    </source>
</evidence>
<dbReference type="PROSITE" id="PS50885">
    <property type="entry name" value="HAMP"/>
    <property type="match status" value="1"/>
</dbReference>
<dbReference type="InterPro" id="IPR003594">
    <property type="entry name" value="HATPase_dom"/>
</dbReference>
<keyword evidence="8 10" id="KW-1133">Transmembrane helix</keyword>
<name>A0A937RH96_9ACTN</name>
<feature type="transmembrane region" description="Helical" evidence="10">
    <location>
        <begin position="80"/>
        <end position="104"/>
    </location>
</feature>
<dbReference type="CDD" id="cd00082">
    <property type="entry name" value="HisKA"/>
    <property type="match status" value="1"/>
</dbReference>
<dbReference type="Pfam" id="PF02518">
    <property type="entry name" value="HATPase_c"/>
    <property type="match status" value="1"/>
</dbReference>
<dbReference type="SUPFAM" id="SSF47384">
    <property type="entry name" value="Homodimeric domain of signal transducing histidine kinase"/>
    <property type="match status" value="1"/>
</dbReference>
<evidence type="ECO:0000259" key="12">
    <source>
        <dbReference type="PROSITE" id="PS50885"/>
    </source>
</evidence>
<proteinExistence type="predicted"/>
<dbReference type="SUPFAM" id="SSF55874">
    <property type="entry name" value="ATPase domain of HSP90 chaperone/DNA topoisomerase II/histidine kinase"/>
    <property type="match status" value="1"/>
</dbReference>
<evidence type="ECO:0000313" key="13">
    <source>
        <dbReference type="EMBL" id="MBL7632178.1"/>
    </source>
</evidence>
<dbReference type="InterPro" id="IPR036890">
    <property type="entry name" value="HATPase_C_sf"/>
</dbReference>
<evidence type="ECO:0000313" key="14">
    <source>
        <dbReference type="Proteomes" id="UP000604475"/>
    </source>
</evidence>
<sequence length="589" mass="62646">MVRGRGWCAAVGLPASGRGGVESRLLANRYGRQRVGGQACDGRRAGIVVVEEAVVEGGGGPSAEPAGAPGRASGWTTSRWLSVGVGAALTVLVVLGVLGGWLLAHGTAVNQRLINRSTPALIGAVRLDNALINQETGVRGYGMTGRSEFLEPYHLGVAAQDRTVADLRRLLTAEGVGAAALDAVLARAADWHRVYADRVVAAPPGQPVEVATTQAATGKAAFDALRAASNALQGELTASRAQAGADLVHVRTVRNWTFSAIAAVILAGAVLAFVGLRRAVSGPLSRLAADATRVSAGSFDHPIQPSGPADIQTVAGAVERMRRRLAAELQTSEQARHVLDRQAEELRRSNTDLEQFAYVASHDLQEPLRKVISFCQLLERRYTGQLDDRADKYIAFIVDGAARMQKLIQDLLAFSRAGRAGTAIEPVDLEQVYHRAVDSLTLTIDETDAQLSHDPLPTVPGHGASLEMLLTNLLGNALKFRHPERTPVIHVGADRDGDTWRLSVTDNGIGIDPQFSEKVFVIFQRLHSRDAYPGTGIGLALCRKIVEFHGGHIDLDNGYTDGTRMILTLPVAGSITPAALIPASRQDDS</sequence>
<dbReference type="Gene3D" id="1.10.287.130">
    <property type="match status" value="1"/>
</dbReference>
<keyword evidence="10" id="KW-0472">Membrane</keyword>
<evidence type="ECO:0000256" key="6">
    <source>
        <dbReference type="ARBA" id="ARBA00022692"/>
    </source>
</evidence>
<comment type="caution">
    <text evidence="13">The sequence shown here is derived from an EMBL/GenBank/DDBJ whole genome shotgun (WGS) entry which is preliminary data.</text>
</comment>
<dbReference type="SMART" id="SM00304">
    <property type="entry name" value="HAMP"/>
    <property type="match status" value="1"/>
</dbReference>
<evidence type="ECO:0000256" key="5">
    <source>
        <dbReference type="ARBA" id="ARBA00022679"/>
    </source>
</evidence>
<dbReference type="InterPro" id="IPR003660">
    <property type="entry name" value="HAMP_dom"/>
</dbReference>
<dbReference type="EMBL" id="JAEACQ010000297">
    <property type="protein sequence ID" value="MBL7632178.1"/>
    <property type="molecule type" value="Genomic_DNA"/>
</dbReference>
<dbReference type="GO" id="GO:0005886">
    <property type="term" value="C:plasma membrane"/>
    <property type="evidence" value="ECO:0007669"/>
    <property type="project" value="UniProtKB-SubCell"/>
</dbReference>
<dbReference type="InterPro" id="IPR052162">
    <property type="entry name" value="Sensor_kinase/Photoreceptor"/>
</dbReference>
<keyword evidence="9" id="KW-0902">Two-component regulatory system</keyword>
<dbReference type="Pfam" id="PF00512">
    <property type="entry name" value="HisKA"/>
    <property type="match status" value="1"/>
</dbReference>
<comment type="subcellular location">
    <subcellularLocation>
        <location evidence="2">Cell membrane</location>
    </subcellularLocation>
</comment>
<dbReference type="InterPro" id="IPR007891">
    <property type="entry name" value="CHASE3"/>
</dbReference>
<evidence type="ECO:0000256" key="7">
    <source>
        <dbReference type="ARBA" id="ARBA00022777"/>
    </source>
</evidence>
<dbReference type="InterPro" id="IPR005467">
    <property type="entry name" value="His_kinase_dom"/>
</dbReference>